<evidence type="ECO:0000256" key="5">
    <source>
        <dbReference type="ARBA" id="ARBA00048618"/>
    </source>
</evidence>
<comment type="catalytic activity">
    <reaction evidence="9">
        <text>N-terminal L-methionyl-L-threonyl-[protein] + acetyl-CoA = N-terminal N(alpha)-acetyl-L-methionyl-L-threonyl-[protein] + CoA + H(+)</text>
        <dbReference type="Rhea" id="RHEA:50576"/>
        <dbReference type="Rhea" id="RHEA-COMP:12732"/>
        <dbReference type="Rhea" id="RHEA-COMP:12733"/>
        <dbReference type="ChEBI" id="CHEBI:15378"/>
        <dbReference type="ChEBI" id="CHEBI:57287"/>
        <dbReference type="ChEBI" id="CHEBI:57288"/>
        <dbReference type="ChEBI" id="CHEBI:133404"/>
        <dbReference type="ChEBI" id="CHEBI:133405"/>
        <dbReference type="EC" id="2.3.1.258"/>
    </reaction>
</comment>
<dbReference type="GO" id="GO:0120518">
    <property type="term" value="F:protein N-terminal-methionine acetyltransferase activity"/>
    <property type="evidence" value="ECO:0007669"/>
    <property type="project" value="UniProtKB-EC"/>
</dbReference>
<evidence type="ECO:0000256" key="9">
    <source>
        <dbReference type="ARBA" id="ARBA00049454"/>
    </source>
</evidence>
<dbReference type="Gene3D" id="3.40.630.30">
    <property type="match status" value="1"/>
</dbReference>
<dbReference type="SUPFAM" id="SSF55729">
    <property type="entry name" value="Acyl-CoA N-acyltransferases (Nat)"/>
    <property type="match status" value="1"/>
</dbReference>
<sequence length="160" mass="18020">MYSTLLYRHPSMSLCNIDKDNLRSVKNLHAGVFPVQYSDAFFQKVLNNELCAAVMLNGECIGVVCCTFEIVACTKTLYIMSLAVHPLYRCRGIGAMLLDFAIAKAESHRVPLVRLHVQVSNGSAIQFYQKRGFVIAETTKNYYNRCIPADAYVMQKQLQA</sequence>
<comment type="catalytic activity">
    <reaction evidence="6">
        <text>N-terminal L-methionyl-L-valyl-[protein] + acetyl-CoA = N-terminal N(alpha)-acetyl-L-methionyl-L-valyl-[protein] + CoA + H(+)</text>
        <dbReference type="Rhea" id="RHEA:50572"/>
        <dbReference type="Rhea" id="RHEA-COMP:12730"/>
        <dbReference type="Rhea" id="RHEA-COMP:12731"/>
        <dbReference type="ChEBI" id="CHEBI:15378"/>
        <dbReference type="ChEBI" id="CHEBI:57287"/>
        <dbReference type="ChEBI" id="CHEBI:57288"/>
        <dbReference type="ChEBI" id="CHEBI:133402"/>
        <dbReference type="ChEBI" id="CHEBI:133403"/>
        <dbReference type="EC" id="2.3.1.258"/>
    </reaction>
</comment>
<comment type="caution">
    <text evidence="11">The sequence shown here is derived from an EMBL/GenBank/DDBJ whole genome shotgun (WGS) entry which is preliminary data.</text>
</comment>
<protein>
    <recommendedName>
        <fullName evidence="1">N-terminal methionine N(alpha)-acetyltransferase NatE</fullName>
        <ecNumber evidence="1">2.3.1.258</ecNumber>
    </recommendedName>
</protein>
<comment type="catalytic activity">
    <reaction evidence="5">
        <text>N-terminal L-methionyl-L-lysyl-[protein] + acetyl-CoA = N-terminal N(alpha)-acetyl-L-methionyl-L-lysyl-[protein] + CoA + H(+)</text>
        <dbReference type="Rhea" id="RHEA:50580"/>
        <dbReference type="Rhea" id="RHEA-COMP:12734"/>
        <dbReference type="Rhea" id="RHEA-COMP:12735"/>
        <dbReference type="ChEBI" id="CHEBI:15378"/>
        <dbReference type="ChEBI" id="CHEBI:57287"/>
        <dbReference type="ChEBI" id="CHEBI:57288"/>
        <dbReference type="ChEBI" id="CHEBI:133406"/>
        <dbReference type="ChEBI" id="CHEBI:133407"/>
        <dbReference type="EC" id="2.3.1.258"/>
    </reaction>
</comment>
<dbReference type="PROSITE" id="PS51186">
    <property type="entry name" value="GNAT"/>
    <property type="match status" value="1"/>
</dbReference>
<evidence type="ECO:0000256" key="3">
    <source>
        <dbReference type="ARBA" id="ARBA00048335"/>
    </source>
</evidence>
<dbReference type="InterPro" id="IPR000182">
    <property type="entry name" value="GNAT_dom"/>
</dbReference>
<evidence type="ECO:0000256" key="4">
    <source>
        <dbReference type="ARBA" id="ARBA00048490"/>
    </source>
</evidence>
<comment type="catalytic activity">
    <reaction evidence="4">
        <text>N-terminal L-methionyl-L-phenylalanyl-[protein] + acetyl-CoA = N-terminal N(alpha)-acetyl-L-methionyl-L-phenylalanyl-[protein] + CoA + H(+)</text>
        <dbReference type="Rhea" id="RHEA:50528"/>
        <dbReference type="Rhea" id="RHEA-COMP:12715"/>
        <dbReference type="Rhea" id="RHEA-COMP:12716"/>
        <dbReference type="ChEBI" id="CHEBI:15378"/>
        <dbReference type="ChEBI" id="CHEBI:57287"/>
        <dbReference type="ChEBI" id="CHEBI:57288"/>
        <dbReference type="ChEBI" id="CHEBI:133382"/>
        <dbReference type="ChEBI" id="CHEBI:133383"/>
        <dbReference type="EC" id="2.3.1.258"/>
    </reaction>
</comment>
<comment type="catalytic activity">
    <reaction evidence="3">
        <text>N-terminal L-methionyl-L-tyrosyl-[protein] + acetyl-CoA = N-terminal N(alpha)-acetyl-L-methionyl-L-tyrosyl-[protein] + CoA + H(+)</text>
        <dbReference type="Rhea" id="RHEA:50532"/>
        <dbReference type="Rhea" id="RHEA-COMP:12717"/>
        <dbReference type="Rhea" id="RHEA-COMP:12718"/>
        <dbReference type="ChEBI" id="CHEBI:15378"/>
        <dbReference type="ChEBI" id="CHEBI:57287"/>
        <dbReference type="ChEBI" id="CHEBI:57288"/>
        <dbReference type="ChEBI" id="CHEBI:133384"/>
        <dbReference type="ChEBI" id="CHEBI:133385"/>
        <dbReference type="EC" id="2.3.1.258"/>
    </reaction>
</comment>
<dbReference type="InterPro" id="IPR051556">
    <property type="entry name" value="N-term/lysine_N-AcTrnsfr"/>
</dbReference>
<dbReference type="CDD" id="cd04301">
    <property type="entry name" value="NAT_SF"/>
    <property type="match status" value="1"/>
</dbReference>
<evidence type="ECO:0000256" key="8">
    <source>
        <dbReference type="ARBA" id="ARBA00049103"/>
    </source>
</evidence>
<evidence type="ECO:0000313" key="11">
    <source>
        <dbReference type="EMBL" id="EYC25434.1"/>
    </source>
</evidence>
<evidence type="ECO:0000256" key="2">
    <source>
        <dbReference type="ARBA" id="ARBA00048251"/>
    </source>
</evidence>
<accession>A0A016VCQ1</accession>
<dbReference type="PANTHER" id="PTHR42919:SF1">
    <property type="entry name" value="N-ACETYLTRANSFERASE DOMAIN-CONTAINING PROTEIN"/>
    <property type="match status" value="1"/>
</dbReference>
<evidence type="ECO:0000256" key="7">
    <source>
        <dbReference type="ARBA" id="ARBA00049002"/>
    </source>
</evidence>
<dbReference type="PANTHER" id="PTHR42919">
    <property type="entry name" value="N-ALPHA-ACETYLTRANSFERASE"/>
    <property type="match status" value="1"/>
</dbReference>
<dbReference type="AlphaFoldDB" id="A0A016VCQ1"/>
<dbReference type="EMBL" id="JARK01001348">
    <property type="protein sequence ID" value="EYC25434.1"/>
    <property type="molecule type" value="Genomic_DNA"/>
</dbReference>
<comment type="catalytic activity">
    <reaction evidence="8">
        <text>N-terminal L-methionyl-L-leucyl-[protein] + acetyl-CoA = N-terminal N(alpha)-acetyl-L-methionyl-L-leucyl-[protein] + CoA + H(+)</text>
        <dbReference type="Rhea" id="RHEA:50520"/>
        <dbReference type="Rhea" id="RHEA-COMP:12711"/>
        <dbReference type="Rhea" id="RHEA-COMP:12712"/>
        <dbReference type="ChEBI" id="CHEBI:15378"/>
        <dbReference type="ChEBI" id="CHEBI:57287"/>
        <dbReference type="ChEBI" id="CHEBI:57288"/>
        <dbReference type="ChEBI" id="CHEBI:133377"/>
        <dbReference type="ChEBI" id="CHEBI:133378"/>
        <dbReference type="EC" id="2.3.1.258"/>
    </reaction>
</comment>
<organism evidence="11 12">
    <name type="scientific">Ancylostoma ceylanicum</name>
    <dbReference type="NCBI Taxonomy" id="53326"/>
    <lineage>
        <taxon>Eukaryota</taxon>
        <taxon>Metazoa</taxon>
        <taxon>Ecdysozoa</taxon>
        <taxon>Nematoda</taxon>
        <taxon>Chromadorea</taxon>
        <taxon>Rhabditida</taxon>
        <taxon>Rhabditina</taxon>
        <taxon>Rhabditomorpha</taxon>
        <taxon>Strongyloidea</taxon>
        <taxon>Ancylostomatidae</taxon>
        <taxon>Ancylostomatinae</taxon>
        <taxon>Ancylostoma</taxon>
    </lineage>
</organism>
<evidence type="ECO:0000256" key="1">
    <source>
        <dbReference type="ARBA" id="ARBA00039121"/>
    </source>
</evidence>
<dbReference type="GO" id="GO:0007064">
    <property type="term" value="P:mitotic sister chromatid cohesion"/>
    <property type="evidence" value="ECO:0007669"/>
    <property type="project" value="TreeGrafter"/>
</dbReference>
<feature type="domain" description="N-acetyltransferase" evidence="10">
    <location>
        <begin position="12"/>
        <end position="159"/>
    </location>
</feature>
<comment type="catalytic activity">
    <reaction evidence="7">
        <text>N-terminal L-methionyl-L-alanyl-[protein] + acetyl-CoA = N-terminal N(alpha)-acetyl-L-methionyl-L-alanyl-[protein] + CoA + H(+)</text>
        <dbReference type="Rhea" id="RHEA:50564"/>
        <dbReference type="Rhea" id="RHEA-COMP:12726"/>
        <dbReference type="Rhea" id="RHEA-COMP:12727"/>
        <dbReference type="ChEBI" id="CHEBI:15378"/>
        <dbReference type="ChEBI" id="CHEBI:57287"/>
        <dbReference type="ChEBI" id="CHEBI:57288"/>
        <dbReference type="ChEBI" id="CHEBI:133398"/>
        <dbReference type="ChEBI" id="CHEBI:133399"/>
        <dbReference type="EC" id="2.3.1.258"/>
    </reaction>
</comment>
<dbReference type="Proteomes" id="UP000024635">
    <property type="component" value="Unassembled WGS sequence"/>
</dbReference>
<comment type="catalytic activity">
    <reaction evidence="2">
        <text>N-terminal L-methionyl-L-seryl-[protein] + acetyl-CoA = N-terminal N(alpha)-acetyl-L-methionyl-L-seryl-[protein] + CoA + H(+)</text>
        <dbReference type="Rhea" id="RHEA:50568"/>
        <dbReference type="Rhea" id="RHEA-COMP:12728"/>
        <dbReference type="Rhea" id="RHEA-COMP:12729"/>
        <dbReference type="ChEBI" id="CHEBI:15378"/>
        <dbReference type="ChEBI" id="CHEBI:57287"/>
        <dbReference type="ChEBI" id="CHEBI:57288"/>
        <dbReference type="ChEBI" id="CHEBI:133400"/>
        <dbReference type="ChEBI" id="CHEBI:133401"/>
        <dbReference type="EC" id="2.3.1.258"/>
    </reaction>
</comment>
<keyword evidence="12" id="KW-1185">Reference proteome</keyword>
<gene>
    <name evidence="11" type="primary">Acey_s0012.g1892</name>
    <name evidence="11" type="ORF">Y032_0012g1892</name>
</gene>
<dbReference type="Pfam" id="PF00583">
    <property type="entry name" value="Acetyltransf_1"/>
    <property type="match status" value="1"/>
</dbReference>
<evidence type="ECO:0000259" key="10">
    <source>
        <dbReference type="PROSITE" id="PS51186"/>
    </source>
</evidence>
<proteinExistence type="predicted"/>
<dbReference type="OrthoDB" id="10262177at2759"/>
<evidence type="ECO:0000256" key="6">
    <source>
        <dbReference type="ARBA" id="ARBA00048799"/>
    </source>
</evidence>
<name>A0A016VCQ1_9BILA</name>
<dbReference type="EC" id="2.3.1.258" evidence="1"/>
<evidence type="ECO:0000313" key="12">
    <source>
        <dbReference type="Proteomes" id="UP000024635"/>
    </source>
</evidence>
<reference evidence="12" key="1">
    <citation type="journal article" date="2015" name="Nat. Genet.">
        <title>The genome and transcriptome of the zoonotic hookworm Ancylostoma ceylanicum identify infection-specific gene families.</title>
        <authorList>
            <person name="Schwarz E.M."/>
            <person name="Hu Y."/>
            <person name="Antoshechkin I."/>
            <person name="Miller M.M."/>
            <person name="Sternberg P.W."/>
            <person name="Aroian R.V."/>
        </authorList>
    </citation>
    <scope>NUCLEOTIDE SEQUENCE</scope>
    <source>
        <strain evidence="12">HY135</strain>
    </source>
</reference>
<dbReference type="GO" id="GO:0031415">
    <property type="term" value="C:NatA complex"/>
    <property type="evidence" value="ECO:0007669"/>
    <property type="project" value="TreeGrafter"/>
</dbReference>
<dbReference type="InterPro" id="IPR016181">
    <property type="entry name" value="Acyl_CoA_acyltransferase"/>
</dbReference>